<comment type="caution">
    <text evidence="1">The sequence shown here is derived from an EMBL/GenBank/DDBJ whole genome shotgun (WGS) entry which is preliminary data.</text>
</comment>
<dbReference type="EMBL" id="VSRR010000759">
    <property type="protein sequence ID" value="MPC19309.1"/>
    <property type="molecule type" value="Genomic_DNA"/>
</dbReference>
<name>A0A5B7DDK1_PORTR</name>
<evidence type="ECO:0000313" key="1">
    <source>
        <dbReference type="EMBL" id="MPC19309.1"/>
    </source>
</evidence>
<organism evidence="1 2">
    <name type="scientific">Portunus trituberculatus</name>
    <name type="common">Swimming crab</name>
    <name type="synonym">Neptunus trituberculatus</name>
    <dbReference type="NCBI Taxonomy" id="210409"/>
    <lineage>
        <taxon>Eukaryota</taxon>
        <taxon>Metazoa</taxon>
        <taxon>Ecdysozoa</taxon>
        <taxon>Arthropoda</taxon>
        <taxon>Crustacea</taxon>
        <taxon>Multicrustacea</taxon>
        <taxon>Malacostraca</taxon>
        <taxon>Eumalacostraca</taxon>
        <taxon>Eucarida</taxon>
        <taxon>Decapoda</taxon>
        <taxon>Pleocyemata</taxon>
        <taxon>Brachyura</taxon>
        <taxon>Eubrachyura</taxon>
        <taxon>Portunoidea</taxon>
        <taxon>Portunidae</taxon>
        <taxon>Portuninae</taxon>
        <taxon>Portunus</taxon>
    </lineage>
</organism>
<reference evidence="1 2" key="1">
    <citation type="submission" date="2019-05" db="EMBL/GenBank/DDBJ databases">
        <title>Another draft genome of Portunus trituberculatus and its Hox gene families provides insights of decapod evolution.</title>
        <authorList>
            <person name="Jeong J.-H."/>
            <person name="Song I."/>
            <person name="Kim S."/>
            <person name="Choi T."/>
            <person name="Kim D."/>
            <person name="Ryu S."/>
            <person name="Kim W."/>
        </authorList>
    </citation>
    <scope>NUCLEOTIDE SEQUENCE [LARGE SCALE GENOMIC DNA]</scope>
    <source>
        <tissue evidence="1">Muscle</tissue>
    </source>
</reference>
<accession>A0A5B7DDK1</accession>
<gene>
    <name evidence="1" type="ORF">E2C01_012222</name>
</gene>
<evidence type="ECO:0000313" key="2">
    <source>
        <dbReference type="Proteomes" id="UP000324222"/>
    </source>
</evidence>
<sequence>MVQERSGPAMSPRRPTPRVLVVTGADAGVIIPVGSIPPSLTCAGLNASPLFDIQTRLNTLSPGKNAANV</sequence>
<protein>
    <submittedName>
        <fullName evidence="1">Uncharacterized protein</fullName>
    </submittedName>
</protein>
<keyword evidence="2" id="KW-1185">Reference proteome</keyword>
<proteinExistence type="predicted"/>
<dbReference type="AlphaFoldDB" id="A0A5B7DDK1"/>
<dbReference type="Proteomes" id="UP000324222">
    <property type="component" value="Unassembled WGS sequence"/>
</dbReference>